<dbReference type="CTD" id="36373369"/>
<gene>
    <name evidence="8 10 11" type="ORF">SRAE_0000013400</name>
</gene>
<dbReference type="GO" id="GO:0005840">
    <property type="term" value="C:ribosome"/>
    <property type="evidence" value="ECO:0007669"/>
    <property type="project" value="UniProtKB-KW"/>
</dbReference>
<dbReference type="PANTHER" id="PTHR23105">
    <property type="entry name" value="RIBOSOMAL PROTEIN L7AE FAMILY MEMBER"/>
    <property type="match status" value="1"/>
</dbReference>
<dbReference type="InterPro" id="IPR029064">
    <property type="entry name" value="Ribosomal_eL30-like_sf"/>
</dbReference>
<dbReference type="AlphaFoldDB" id="A0A090KYP2"/>
<evidence type="ECO:0000256" key="6">
    <source>
        <dbReference type="SAM" id="Phobius"/>
    </source>
</evidence>
<feature type="domain" description="Ribosomal protein eL8/eL30/eS12/Gadd45" evidence="7">
    <location>
        <begin position="405"/>
        <end position="489"/>
    </location>
</feature>
<keyword evidence="6" id="KW-0472">Membrane</keyword>
<evidence type="ECO:0000313" key="10">
    <source>
        <dbReference type="WBParaSite" id="SRAE_0000013400.1"/>
    </source>
</evidence>
<evidence type="ECO:0000313" key="9">
    <source>
        <dbReference type="Proteomes" id="UP000035682"/>
    </source>
</evidence>
<keyword evidence="9" id="KW-1185">Reference proteome</keyword>
<comment type="similarity">
    <text evidence="1">Belongs to the eukaryotic ribosomal protein eL8 family.</text>
</comment>
<reference evidence="10" key="3">
    <citation type="submission" date="2020-12" db="UniProtKB">
        <authorList>
            <consortium name="WormBaseParasite"/>
        </authorList>
    </citation>
    <scope>IDENTIFICATION</scope>
</reference>
<sequence>MSWLSISLAIVLGGTLIILLIGIALGTIKNPTFIIISVTGLAISFLCLMLYLILKYSSKSFKNIRRKPKKKRFMNINSKRQIIRKHDPIDPDTTEILMKSIRGIPYLIQAIQYSMETTYYPSCQTDIGTASVIHTAPGCTSVLDYDSEEEREELMKRITPRNSGPEEKWLPEDPKKWTNQQLRLSMNRASQSLLVFPYSESNTKSNSFDKDSNVDLDCINLTPRLSFENTEYTPVTKILTNELSPRTSEIRCISMSSAFLNKLNSSFKQTNDILIMPSTKKVVKKKVAALPAHMKAKVQKKPVNPLFEKRPRSFHIGGNILPERDLTHFVKWPKYIRIQRQRAVLAKRLKIPPPINQFRQTLDKNNALNVFKLFDKYAPESKQAKKERLAKRAEEKASGKAETITKRPNTVAYGIKDVTRLVETKKASFVAIAFDVDPIEIALFLPALCRKFAVPYVIVKDKSRLGKVVGKKTTSCIALTKVNPEDNAKLQSLVEVANTNFNGRGEEIRKHWGGAIMSARSQARKQKFERIRASELATKI</sequence>
<feature type="transmembrane region" description="Helical" evidence="6">
    <location>
        <begin position="6"/>
        <end position="26"/>
    </location>
</feature>
<dbReference type="GeneID" id="36373369"/>
<dbReference type="InterPro" id="IPR004038">
    <property type="entry name" value="Ribosomal_eL8/eL30/eS12/Gad45"/>
</dbReference>
<dbReference type="SUPFAM" id="SSF55315">
    <property type="entry name" value="L30e-like"/>
    <property type="match status" value="1"/>
</dbReference>
<dbReference type="InterPro" id="IPR050257">
    <property type="entry name" value="eL8/uL1-like"/>
</dbReference>
<keyword evidence="6" id="KW-0812">Transmembrane</keyword>
<protein>
    <recommendedName>
        <fullName evidence="4">Large ribosomal subunit protein eL8</fullName>
    </recommendedName>
    <alternativeName>
        <fullName evidence="5">60S ribosomal protein L7a</fullName>
    </alternativeName>
</protein>
<dbReference type="WBParaSite" id="SRAE_0000013400.1">
    <property type="protein sequence ID" value="SRAE_0000013400.1"/>
    <property type="gene ID" value="WBGene00255871"/>
</dbReference>
<evidence type="ECO:0000256" key="2">
    <source>
        <dbReference type="ARBA" id="ARBA00022980"/>
    </source>
</evidence>
<evidence type="ECO:0000256" key="5">
    <source>
        <dbReference type="ARBA" id="ARBA00035345"/>
    </source>
</evidence>
<keyword evidence="6" id="KW-1133">Transmembrane helix</keyword>
<keyword evidence="2 8" id="KW-0689">Ribosomal protein</keyword>
<name>A0A090KYP2_STRRB</name>
<dbReference type="EMBL" id="LN609405">
    <property type="protein sequence ID" value="CEF61002.1"/>
    <property type="molecule type" value="Genomic_DNA"/>
</dbReference>
<evidence type="ECO:0000313" key="8">
    <source>
        <dbReference type="EMBL" id="CEF61002.1"/>
    </source>
</evidence>
<dbReference type="RefSeq" id="XP_024500211.1">
    <property type="nucleotide sequence ID" value="XM_024645982.1"/>
</dbReference>
<dbReference type="PRINTS" id="PR00882">
    <property type="entry name" value="RIBOSOMALL7A"/>
</dbReference>
<dbReference type="PRINTS" id="PR00881">
    <property type="entry name" value="L7ARS6FAMILY"/>
</dbReference>
<evidence type="ECO:0000256" key="1">
    <source>
        <dbReference type="ARBA" id="ARBA00007337"/>
    </source>
</evidence>
<accession>A0A090KYP2</accession>
<keyword evidence="3" id="KW-0687">Ribonucleoprotein</keyword>
<evidence type="ECO:0000259" key="7">
    <source>
        <dbReference type="Pfam" id="PF01248"/>
    </source>
</evidence>
<dbReference type="Pfam" id="PF01248">
    <property type="entry name" value="Ribosomal_L7Ae"/>
    <property type="match status" value="1"/>
</dbReference>
<dbReference type="FunFam" id="3.30.1330.30:FF:000003">
    <property type="entry name" value="60S ribosomal protein L7a"/>
    <property type="match status" value="1"/>
</dbReference>
<proteinExistence type="inferred from homology"/>
<dbReference type="Gene3D" id="3.30.1330.30">
    <property type="match status" value="1"/>
</dbReference>
<feature type="transmembrane region" description="Helical" evidence="6">
    <location>
        <begin position="33"/>
        <end position="54"/>
    </location>
</feature>
<dbReference type="GO" id="GO:1990904">
    <property type="term" value="C:ribonucleoprotein complex"/>
    <property type="evidence" value="ECO:0007669"/>
    <property type="project" value="UniProtKB-KW"/>
</dbReference>
<reference evidence="9" key="1">
    <citation type="submission" date="2014-09" db="EMBL/GenBank/DDBJ databases">
        <authorList>
            <person name="Martin A.A."/>
        </authorList>
    </citation>
    <scope>NUCLEOTIDE SEQUENCE</scope>
    <source>
        <strain evidence="9">ED321</strain>
    </source>
</reference>
<evidence type="ECO:0000313" key="11">
    <source>
        <dbReference type="WormBase" id="SRAE_0000013400"/>
    </source>
</evidence>
<dbReference type="InterPro" id="IPR001921">
    <property type="entry name" value="Ribosomal_eL8_euk"/>
</dbReference>
<dbReference type="OrthoDB" id="29563at2759"/>
<dbReference type="InterPro" id="IPR018492">
    <property type="entry name" value="Ribosomal_eL8/Nhp2"/>
</dbReference>
<dbReference type="WormBase" id="SRAE_0000013400">
    <property type="protein sequence ID" value="SRP11016"/>
    <property type="gene ID" value="WBGene00255871"/>
</dbReference>
<organism evidence="8">
    <name type="scientific">Strongyloides ratti</name>
    <name type="common">Parasitic roundworm</name>
    <dbReference type="NCBI Taxonomy" id="34506"/>
    <lineage>
        <taxon>Eukaryota</taxon>
        <taxon>Metazoa</taxon>
        <taxon>Ecdysozoa</taxon>
        <taxon>Nematoda</taxon>
        <taxon>Chromadorea</taxon>
        <taxon>Rhabditida</taxon>
        <taxon>Tylenchina</taxon>
        <taxon>Panagrolaimomorpha</taxon>
        <taxon>Strongyloidoidea</taxon>
        <taxon>Strongyloididae</taxon>
        <taxon>Strongyloides</taxon>
    </lineage>
</organism>
<dbReference type="GO" id="GO:0003723">
    <property type="term" value="F:RNA binding"/>
    <property type="evidence" value="ECO:0007669"/>
    <property type="project" value="InterPro"/>
</dbReference>
<evidence type="ECO:0000256" key="4">
    <source>
        <dbReference type="ARBA" id="ARBA00035232"/>
    </source>
</evidence>
<evidence type="ECO:0000256" key="3">
    <source>
        <dbReference type="ARBA" id="ARBA00023274"/>
    </source>
</evidence>
<dbReference type="Proteomes" id="UP000035682">
    <property type="component" value="Unplaced"/>
</dbReference>
<reference evidence="8" key="2">
    <citation type="submission" date="2014-09" db="EMBL/GenBank/DDBJ databases">
        <authorList>
            <person name="Aslett A.Martin."/>
        </authorList>
    </citation>
    <scope>NUCLEOTIDE SEQUENCE</scope>
    <source>
        <strain evidence="8">ED321 Heterogonic</strain>
    </source>
</reference>